<organism evidence="1 2">
    <name type="scientific">Actinophytocola oryzae</name>
    <dbReference type="NCBI Taxonomy" id="502181"/>
    <lineage>
        <taxon>Bacteria</taxon>
        <taxon>Bacillati</taxon>
        <taxon>Actinomycetota</taxon>
        <taxon>Actinomycetes</taxon>
        <taxon>Pseudonocardiales</taxon>
        <taxon>Pseudonocardiaceae</taxon>
    </lineage>
</organism>
<dbReference type="Gene3D" id="2.30.29.80">
    <property type="match status" value="1"/>
</dbReference>
<evidence type="ECO:0000313" key="2">
    <source>
        <dbReference type="Proteomes" id="UP000294927"/>
    </source>
</evidence>
<reference evidence="1 2" key="1">
    <citation type="submission" date="2019-03" db="EMBL/GenBank/DDBJ databases">
        <title>Genomic Encyclopedia of Archaeal and Bacterial Type Strains, Phase II (KMG-II): from individual species to whole genera.</title>
        <authorList>
            <person name="Goeker M."/>
        </authorList>
    </citation>
    <scope>NUCLEOTIDE SEQUENCE [LARGE SCALE GENOMIC DNA]</scope>
    <source>
        <strain evidence="1 2">DSM 45499</strain>
    </source>
</reference>
<accession>A0A4R7VW00</accession>
<evidence type="ECO:0008006" key="3">
    <source>
        <dbReference type="Google" id="ProtNLM"/>
    </source>
</evidence>
<gene>
    <name evidence="1" type="ORF">CLV71_104117</name>
</gene>
<comment type="caution">
    <text evidence="1">The sequence shown here is derived from an EMBL/GenBank/DDBJ whole genome shotgun (WGS) entry which is preliminary data.</text>
</comment>
<name>A0A4R7VW00_9PSEU</name>
<dbReference type="Proteomes" id="UP000294927">
    <property type="component" value="Unassembled WGS sequence"/>
</dbReference>
<protein>
    <recommendedName>
        <fullName evidence="3">DUF1508 domain-containing protein</fullName>
    </recommendedName>
</protein>
<keyword evidence="2" id="KW-1185">Reference proteome</keyword>
<proteinExistence type="predicted"/>
<evidence type="ECO:0000313" key="1">
    <source>
        <dbReference type="EMBL" id="TDV53649.1"/>
    </source>
</evidence>
<dbReference type="RefSeq" id="WP_133902691.1">
    <property type="nucleotide sequence ID" value="NZ_SOCP01000004.1"/>
</dbReference>
<dbReference type="EMBL" id="SOCP01000004">
    <property type="protein sequence ID" value="TDV53649.1"/>
    <property type="molecule type" value="Genomic_DNA"/>
</dbReference>
<dbReference type="AlphaFoldDB" id="A0A4R7VW00"/>
<sequence>MTPRFRFRRLPDGTIGWMLLGGNNRLIGMAATGSPTPAKAVSGAERAREVVATADITFMVADDRLWYWRIHDAGVLIAVSASGFARRLDALRAAKRFIRAATTAHVQLGVVTVPDRVRERPGPSRTGTR</sequence>
<dbReference type="OrthoDB" id="3481464at2"/>